<feature type="domain" description="Acyl-ACP thioesterase-like C-terminal" evidence="2">
    <location>
        <begin position="144"/>
        <end position="200"/>
    </location>
</feature>
<organism evidence="3 4">
    <name type="scientific">Anaerococcus octavius</name>
    <dbReference type="NCBI Taxonomy" id="54007"/>
    <lineage>
        <taxon>Bacteria</taxon>
        <taxon>Bacillati</taxon>
        <taxon>Bacillota</taxon>
        <taxon>Tissierellia</taxon>
        <taxon>Tissierellales</taxon>
        <taxon>Peptoniphilaceae</taxon>
        <taxon>Anaerococcus</taxon>
    </lineage>
</organism>
<dbReference type="Proteomes" id="UP000234335">
    <property type="component" value="Unassembled WGS sequence"/>
</dbReference>
<evidence type="ECO:0000313" key="3">
    <source>
        <dbReference type="EMBL" id="PKZ16708.1"/>
    </source>
</evidence>
<dbReference type="SUPFAM" id="SSF54637">
    <property type="entry name" value="Thioesterase/thiol ester dehydrase-isomerase"/>
    <property type="match status" value="2"/>
</dbReference>
<dbReference type="RefSeq" id="WP_101540369.1">
    <property type="nucleotide sequence ID" value="NZ_PKGS01000003.1"/>
</dbReference>
<sequence>MSYSKKIKVPYMLCDRYKNLSIRNLISIMADISLNHSYILEKDMDMAKYRWIVYSWDVEIINAIRENDQIQVSTHVVGMNKFYAHRNFSIKRDGEIIVKAYGVFLLVDIDRMRPVKMMPELIETYKRDEKIYEKPSITYIKDFDESKEIIVRYTDIDSNFHVNNAVYFDYINDLCKFDIKDIKFFNIVYKNEIRNKKVIIGEYKKFNREIDYRLRSTEDNTIYSYGKIVKNV</sequence>
<proteinExistence type="predicted"/>
<dbReference type="AlphaFoldDB" id="A0A2I1M9B7"/>
<evidence type="ECO:0000313" key="4">
    <source>
        <dbReference type="Proteomes" id="UP000234335"/>
    </source>
</evidence>
<dbReference type="GO" id="GO:0006633">
    <property type="term" value="P:fatty acid biosynthetic process"/>
    <property type="evidence" value="ECO:0007669"/>
    <property type="project" value="InterPro"/>
</dbReference>
<dbReference type="Pfam" id="PF01643">
    <property type="entry name" value="Acyl-ACP_TE"/>
    <property type="match status" value="1"/>
</dbReference>
<dbReference type="InterPro" id="IPR049427">
    <property type="entry name" value="Acyl-ACP_TE_C"/>
</dbReference>
<evidence type="ECO:0000259" key="2">
    <source>
        <dbReference type="Pfam" id="PF20791"/>
    </source>
</evidence>
<dbReference type="GO" id="GO:0016790">
    <property type="term" value="F:thiolester hydrolase activity"/>
    <property type="evidence" value="ECO:0007669"/>
    <property type="project" value="InterPro"/>
</dbReference>
<dbReference type="Gene3D" id="3.10.129.10">
    <property type="entry name" value="Hotdog Thioesterase"/>
    <property type="match status" value="2"/>
</dbReference>
<dbReference type="InterPro" id="IPR029069">
    <property type="entry name" value="HotDog_dom_sf"/>
</dbReference>
<comment type="caution">
    <text evidence="3">The sequence shown here is derived from an EMBL/GenBank/DDBJ whole genome shotgun (WGS) entry which is preliminary data.</text>
</comment>
<protein>
    <submittedName>
        <fullName evidence="3">Acyl-ACP thioesterase</fullName>
    </submittedName>
</protein>
<feature type="domain" description="Acyl-ACP thioesterase N-terminal hotdog" evidence="1">
    <location>
        <begin position="2"/>
        <end position="125"/>
    </location>
</feature>
<evidence type="ECO:0000259" key="1">
    <source>
        <dbReference type="Pfam" id="PF01643"/>
    </source>
</evidence>
<accession>A0A2I1M9B7</accession>
<dbReference type="EMBL" id="PKGS01000003">
    <property type="protein sequence ID" value="PKZ16708.1"/>
    <property type="molecule type" value="Genomic_DNA"/>
</dbReference>
<reference evidence="3 4" key="1">
    <citation type="submission" date="2017-12" db="EMBL/GenBank/DDBJ databases">
        <title>Phylogenetic diversity of female urinary microbiome.</title>
        <authorList>
            <person name="Thomas-White K."/>
            <person name="Wolfe A.J."/>
        </authorList>
    </citation>
    <scope>NUCLEOTIDE SEQUENCE [LARGE SCALE GENOMIC DNA]</scope>
    <source>
        <strain evidence="3 4">UMB0119</strain>
    </source>
</reference>
<name>A0A2I1M9B7_9FIRM</name>
<dbReference type="InterPro" id="IPR002864">
    <property type="entry name" value="Acyl-ACP_thioesterase_NHD"/>
</dbReference>
<gene>
    <name evidence="3" type="ORF">CYJ34_05790</name>
</gene>
<keyword evidence="4" id="KW-1185">Reference proteome</keyword>
<dbReference type="Pfam" id="PF20791">
    <property type="entry name" value="Acyl-ACP_TE_C"/>
    <property type="match status" value="1"/>
</dbReference>